<feature type="coiled-coil region" evidence="1">
    <location>
        <begin position="116"/>
        <end position="175"/>
    </location>
</feature>
<keyword evidence="1" id="KW-0175">Coiled coil</keyword>
<accession>A0ABN4HQF8</accession>
<feature type="transmembrane region" description="Helical" evidence="2">
    <location>
        <begin position="207"/>
        <end position="227"/>
    </location>
</feature>
<dbReference type="Gene3D" id="1.20.58.2200">
    <property type="match status" value="1"/>
</dbReference>
<dbReference type="InterPro" id="IPR020011">
    <property type="entry name" value="FimV_C"/>
</dbReference>
<organism evidence="4 5">
    <name type="scientific">Candidatus Coxiella mudrowiae</name>
    <dbReference type="NCBI Taxonomy" id="2054173"/>
    <lineage>
        <taxon>Bacteria</taxon>
        <taxon>Pseudomonadati</taxon>
        <taxon>Pseudomonadota</taxon>
        <taxon>Gammaproteobacteria</taxon>
        <taxon>Legionellales</taxon>
        <taxon>Coxiellaceae</taxon>
        <taxon>Coxiella</taxon>
    </lineage>
</organism>
<name>A0ABN4HQF8_9COXI</name>
<gene>
    <name evidence="4" type="ORF">CleRT_10320</name>
</gene>
<keyword evidence="2" id="KW-0472">Membrane</keyword>
<feature type="chain" id="PRO_5045279877" evidence="3">
    <location>
        <begin position="24"/>
        <end position="315"/>
    </location>
</feature>
<keyword evidence="2" id="KW-1133">Transmembrane helix</keyword>
<sequence>MKRYLGLCCILFSFALTTLITNAISFEMVGTTPVQFFQEADSQTPSSIVLSQLQPPKKASPEKNVLLSKASKAASHDATLNKPAVKEVAPSTATMSLSNSDDVSALAPASLDQASVSDLQGKLAQLNQNNLQFQQQTDEQFITLSSNVQLLQQRLQNLEKAITLLNQELIQLKQATKSELSRSQTQGLKLSIAAWVTSLKKELGPSGFQMLIGGAIIILLLLTWICWPNQKKNQGNNREMRKDNLLGESVGDTVEEYDYMGSSESIPAKINLARTYIAMEDQEAARRVLKQVLQSGNKEQRKEAEELLKDLPIRA</sequence>
<feature type="signal peptide" evidence="3">
    <location>
        <begin position="1"/>
        <end position="23"/>
    </location>
</feature>
<evidence type="ECO:0000313" key="5">
    <source>
        <dbReference type="Proteomes" id="UP000063965"/>
    </source>
</evidence>
<keyword evidence="5" id="KW-1185">Reference proteome</keyword>
<evidence type="ECO:0000256" key="2">
    <source>
        <dbReference type="SAM" id="Phobius"/>
    </source>
</evidence>
<dbReference type="EMBL" id="CP011126">
    <property type="protein sequence ID" value="AKQ33717.1"/>
    <property type="molecule type" value="Genomic_DNA"/>
</dbReference>
<evidence type="ECO:0000313" key="4">
    <source>
        <dbReference type="EMBL" id="AKQ33717.1"/>
    </source>
</evidence>
<keyword evidence="2" id="KW-0812">Transmembrane</keyword>
<dbReference type="NCBIfam" id="TIGR03504">
    <property type="entry name" value="FimV_Cterm"/>
    <property type="match status" value="1"/>
</dbReference>
<proteinExistence type="predicted"/>
<keyword evidence="3" id="KW-0732">Signal</keyword>
<dbReference type="InterPro" id="IPR038440">
    <property type="entry name" value="FimV_C_sf"/>
</dbReference>
<dbReference type="RefSeq" id="WP_048875348.1">
    <property type="nucleotide sequence ID" value="NZ_CP011126.1"/>
</dbReference>
<protein>
    <submittedName>
        <fullName evidence="4">Exported membrane associated protein</fullName>
    </submittedName>
</protein>
<evidence type="ECO:0000256" key="3">
    <source>
        <dbReference type="SAM" id="SignalP"/>
    </source>
</evidence>
<evidence type="ECO:0000256" key="1">
    <source>
        <dbReference type="SAM" id="Coils"/>
    </source>
</evidence>
<dbReference type="Proteomes" id="UP000063965">
    <property type="component" value="Chromosome"/>
</dbReference>
<reference evidence="4 5" key="1">
    <citation type="journal article" date="2015" name="Genome Biol. Evol.">
        <title>Distinctive Genome Reduction Rates Revealed by Genomic Analyses of Two Coxiella-Like Endosymbionts in Ticks.</title>
        <authorList>
            <person name="Gottlieb Y."/>
            <person name="Lalzar I."/>
            <person name="Klasson L."/>
        </authorList>
    </citation>
    <scope>NUCLEOTIDE SEQUENCE [LARGE SCALE GENOMIC DNA]</scope>
    <source>
        <strain evidence="4 5">CRt</strain>
    </source>
</reference>